<dbReference type="InterPro" id="IPR000340">
    <property type="entry name" value="Dual-sp_phosphatase_cat-dom"/>
</dbReference>
<dbReference type="PANTHER" id="PTHR46377:SF1">
    <property type="entry name" value="DUAL SPECIFICITY PROTEIN PHOSPHATASE 19"/>
    <property type="match status" value="1"/>
</dbReference>
<evidence type="ECO:0000313" key="5">
    <source>
        <dbReference type="EMBL" id="TNV75194.1"/>
    </source>
</evidence>
<keyword evidence="1" id="KW-0378">Hydrolase</keyword>
<dbReference type="PROSITE" id="PS50054">
    <property type="entry name" value="TYR_PHOSPHATASE_DUAL"/>
    <property type="match status" value="1"/>
</dbReference>
<dbReference type="Gene3D" id="3.90.190.10">
    <property type="entry name" value="Protein tyrosine phosphatase superfamily"/>
    <property type="match status" value="1"/>
</dbReference>
<dbReference type="InterPro" id="IPR029021">
    <property type="entry name" value="Prot-tyrosine_phosphatase-like"/>
</dbReference>
<evidence type="ECO:0000259" key="3">
    <source>
        <dbReference type="PROSITE" id="PS50054"/>
    </source>
</evidence>
<dbReference type="PROSITE" id="PS50056">
    <property type="entry name" value="TYR_PHOSPHATASE_2"/>
    <property type="match status" value="1"/>
</dbReference>
<feature type="domain" description="Tyrosine-protein phosphatase" evidence="3">
    <location>
        <begin position="13"/>
        <end position="152"/>
    </location>
</feature>
<organism evidence="5 6">
    <name type="scientific">Halteria grandinella</name>
    <dbReference type="NCBI Taxonomy" id="5974"/>
    <lineage>
        <taxon>Eukaryota</taxon>
        <taxon>Sar</taxon>
        <taxon>Alveolata</taxon>
        <taxon>Ciliophora</taxon>
        <taxon>Intramacronucleata</taxon>
        <taxon>Spirotrichea</taxon>
        <taxon>Stichotrichia</taxon>
        <taxon>Sporadotrichida</taxon>
        <taxon>Halteriidae</taxon>
        <taxon>Halteria</taxon>
    </lineage>
</organism>
<dbReference type="SMART" id="SM00195">
    <property type="entry name" value="DSPc"/>
    <property type="match status" value="1"/>
</dbReference>
<dbReference type="PROSITE" id="PS00383">
    <property type="entry name" value="TYR_PHOSPHATASE_1"/>
    <property type="match status" value="1"/>
</dbReference>
<reference evidence="5" key="1">
    <citation type="submission" date="2019-06" db="EMBL/GenBank/DDBJ databases">
        <authorList>
            <person name="Zheng W."/>
        </authorList>
    </citation>
    <scope>NUCLEOTIDE SEQUENCE</scope>
    <source>
        <strain evidence="5">QDHG01</strain>
    </source>
</reference>
<dbReference type="CDD" id="cd14498">
    <property type="entry name" value="DSP"/>
    <property type="match status" value="1"/>
</dbReference>
<protein>
    <recommendedName>
        <fullName evidence="7">Protein-tyrosine-phosphatase</fullName>
    </recommendedName>
</protein>
<keyword evidence="2" id="KW-0904">Protein phosphatase</keyword>
<dbReference type="Pfam" id="PF00782">
    <property type="entry name" value="DSPc"/>
    <property type="match status" value="1"/>
</dbReference>
<evidence type="ECO:0000313" key="6">
    <source>
        <dbReference type="Proteomes" id="UP000785679"/>
    </source>
</evidence>
<dbReference type="InterPro" id="IPR000387">
    <property type="entry name" value="Tyr_Pase_dom"/>
</dbReference>
<evidence type="ECO:0000256" key="2">
    <source>
        <dbReference type="ARBA" id="ARBA00022912"/>
    </source>
</evidence>
<sequence>MESDYSAPSDGANIDQIIDGLYLGSMTSAFNKDLLEVLGIKAIVTVADQIEPLFPESIDYHIIRVLDLPSEDLLSHFPKAYDFIHKYISKDQNVLVHCANGISRSPTVLASYLMKNGKLTAKDALSQVQSCRRVNPNRGFLEQLEKYEKELI</sequence>
<dbReference type="GO" id="GO:0005737">
    <property type="term" value="C:cytoplasm"/>
    <property type="evidence" value="ECO:0007669"/>
    <property type="project" value="TreeGrafter"/>
</dbReference>
<dbReference type="OrthoDB" id="10252009at2759"/>
<evidence type="ECO:0008006" key="7">
    <source>
        <dbReference type="Google" id="ProtNLM"/>
    </source>
</evidence>
<dbReference type="InterPro" id="IPR016130">
    <property type="entry name" value="Tyr_Pase_AS"/>
</dbReference>
<gene>
    <name evidence="5" type="ORF">FGO68_gene7170</name>
</gene>
<dbReference type="PANTHER" id="PTHR46377">
    <property type="entry name" value="DUAL SPECIFICITY PROTEIN PHOSPHATASE 19"/>
    <property type="match status" value="1"/>
</dbReference>
<proteinExistence type="predicted"/>
<comment type="caution">
    <text evidence="5">The sequence shown here is derived from an EMBL/GenBank/DDBJ whole genome shotgun (WGS) entry which is preliminary data.</text>
</comment>
<dbReference type="AlphaFoldDB" id="A0A8J8NI92"/>
<accession>A0A8J8NI92</accession>
<dbReference type="EMBL" id="RRYP01016160">
    <property type="protein sequence ID" value="TNV75194.1"/>
    <property type="molecule type" value="Genomic_DNA"/>
</dbReference>
<evidence type="ECO:0000259" key="4">
    <source>
        <dbReference type="PROSITE" id="PS50056"/>
    </source>
</evidence>
<dbReference type="SUPFAM" id="SSF52799">
    <property type="entry name" value="(Phosphotyrosine protein) phosphatases II"/>
    <property type="match status" value="1"/>
</dbReference>
<dbReference type="Proteomes" id="UP000785679">
    <property type="component" value="Unassembled WGS sequence"/>
</dbReference>
<dbReference type="GO" id="GO:0008579">
    <property type="term" value="F:JUN kinase phosphatase activity"/>
    <property type="evidence" value="ECO:0007669"/>
    <property type="project" value="TreeGrafter"/>
</dbReference>
<feature type="domain" description="Tyrosine specific protein phosphatases" evidence="4">
    <location>
        <begin position="75"/>
        <end position="132"/>
    </location>
</feature>
<name>A0A8J8NI92_HALGN</name>
<dbReference type="InterPro" id="IPR020422">
    <property type="entry name" value="TYR_PHOSPHATASE_DUAL_dom"/>
</dbReference>
<keyword evidence="6" id="KW-1185">Reference proteome</keyword>
<evidence type="ECO:0000256" key="1">
    <source>
        <dbReference type="ARBA" id="ARBA00022801"/>
    </source>
</evidence>